<dbReference type="AlphaFoldDB" id="A0A2X1NUP8"/>
<dbReference type="EMBL" id="UGFC01000006">
    <property type="protein sequence ID" value="STM18439.1"/>
    <property type="molecule type" value="Genomic_DNA"/>
</dbReference>
<organism evidence="1 2">
    <name type="scientific">Escherichia coli</name>
    <dbReference type="NCBI Taxonomy" id="562"/>
    <lineage>
        <taxon>Bacteria</taxon>
        <taxon>Pseudomonadati</taxon>
        <taxon>Pseudomonadota</taxon>
        <taxon>Gammaproteobacteria</taxon>
        <taxon>Enterobacterales</taxon>
        <taxon>Enterobacteriaceae</taxon>
        <taxon>Escherichia</taxon>
    </lineage>
</organism>
<dbReference type="Proteomes" id="UP000254174">
    <property type="component" value="Unassembled WGS sequence"/>
</dbReference>
<reference evidence="1 2" key="1">
    <citation type="submission" date="2018-06" db="EMBL/GenBank/DDBJ databases">
        <authorList>
            <consortium name="Pathogen Informatics"/>
            <person name="Doyle S."/>
        </authorList>
    </citation>
    <scope>NUCLEOTIDE SEQUENCE [LARGE SCALE GENOMIC DNA]</scope>
    <source>
        <strain evidence="1 2">NCTC7922</strain>
    </source>
</reference>
<gene>
    <name evidence="1" type="ORF">NCTC7922_04633</name>
</gene>
<sequence>MVDNVTVGSVCAQSPSFMPELDGEKNKTQLIIDDIVAYLKNPSVYSLEKEGPLNHFFNNCSEIEPWVLIGGGLIIIVSTSEQDPESLIVTVGDIEGKCATQIPVPPALTTSLKDIFIRPHTNADDESFTKEQKKANSKYDIVDYNL</sequence>
<evidence type="ECO:0000313" key="2">
    <source>
        <dbReference type="Proteomes" id="UP000254174"/>
    </source>
</evidence>
<accession>A0A2X1NUP8</accession>
<name>A0A2X1NUP8_ECOLX</name>
<evidence type="ECO:0000313" key="1">
    <source>
        <dbReference type="EMBL" id="STM18439.1"/>
    </source>
</evidence>
<protein>
    <submittedName>
        <fullName evidence="1">ShET2 enterotoxin, N-region family</fullName>
    </submittedName>
</protein>
<proteinExistence type="predicted"/>